<comment type="caution">
    <text evidence="2">The sequence shown here is derived from an EMBL/GenBank/DDBJ whole genome shotgun (WGS) entry which is preliminary data.</text>
</comment>
<keyword evidence="1" id="KW-0472">Membrane</keyword>
<feature type="transmembrane region" description="Helical" evidence="1">
    <location>
        <begin position="29"/>
        <end position="53"/>
    </location>
</feature>
<organism evidence="2 3">
    <name type="scientific">Planococcus wigleyi</name>
    <dbReference type="NCBI Taxonomy" id="2762216"/>
    <lineage>
        <taxon>Bacteria</taxon>
        <taxon>Bacillati</taxon>
        <taxon>Bacillota</taxon>
        <taxon>Bacilli</taxon>
        <taxon>Bacillales</taxon>
        <taxon>Caryophanaceae</taxon>
        <taxon>Planococcus</taxon>
    </lineage>
</organism>
<evidence type="ECO:0000313" key="2">
    <source>
        <dbReference type="EMBL" id="MBD8015221.1"/>
    </source>
</evidence>
<feature type="transmembrane region" description="Helical" evidence="1">
    <location>
        <begin position="6"/>
        <end position="22"/>
    </location>
</feature>
<name>A0ABR8WEP2_9BACL</name>
<evidence type="ECO:0008006" key="4">
    <source>
        <dbReference type="Google" id="ProtNLM"/>
    </source>
</evidence>
<sequence>MDTVLYFFFTAAYILLVIWGFKQQRTWNFTAFLTLVLFGLIYDNGIIAIGKFIGEGTLLENLSLLRFWSHAFLTPLLVLFCWGAMNQAGIQWAKKKIIFYGFLLYTAVLIVIELALETWGLEIIPEQQYGVLRYVSAETSSGPPIMVLLVTVVLVLTGIVLWKENGWKWMLIGAATMGIGSAVPIEVESSAATNAFELFLLFTLVWTKNRVEKTNENQRGSENEAFQF</sequence>
<reference evidence="2 3" key="1">
    <citation type="submission" date="2020-08" db="EMBL/GenBank/DDBJ databases">
        <title>A Genomic Blueprint of the Chicken Gut Microbiome.</title>
        <authorList>
            <person name="Gilroy R."/>
            <person name="Ravi A."/>
            <person name="Getino M."/>
            <person name="Pursley I."/>
            <person name="Horton D.L."/>
            <person name="Alikhan N.-F."/>
            <person name="Baker D."/>
            <person name="Gharbi K."/>
            <person name="Hall N."/>
            <person name="Watson M."/>
            <person name="Adriaenssens E.M."/>
            <person name="Foster-Nyarko E."/>
            <person name="Jarju S."/>
            <person name="Secka A."/>
            <person name="Antonio M."/>
            <person name="Oren A."/>
            <person name="Chaudhuri R."/>
            <person name="La Ragione R.M."/>
            <person name="Hildebrand F."/>
            <person name="Pallen M.J."/>
        </authorList>
    </citation>
    <scope>NUCLEOTIDE SEQUENCE [LARGE SCALE GENOMIC DNA]</scope>
    <source>
        <strain evidence="2 3">Sa1BUA13</strain>
    </source>
</reference>
<keyword evidence="1" id="KW-0812">Transmembrane</keyword>
<feature type="transmembrane region" description="Helical" evidence="1">
    <location>
        <begin position="65"/>
        <end position="85"/>
    </location>
</feature>
<keyword evidence="1" id="KW-1133">Transmembrane helix</keyword>
<evidence type="ECO:0000256" key="1">
    <source>
        <dbReference type="SAM" id="Phobius"/>
    </source>
</evidence>
<proteinExistence type="predicted"/>
<dbReference type="RefSeq" id="WP_191715411.1">
    <property type="nucleotide sequence ID" value="NZ_JACSPU010000003.1"/>
</dbReference>
<accession>A0ABR8WEP2</accession>
<dbReference type="EMBL" id="JACSPU010000003">
    <property type="protein sequence ID" value="MBD8015221.1"/>
    <property type="molecule type" value="Genomic_DNA"/>
</dbReference>
<protein>
    <recommendedName>
        <fullName evidence="4">Phospholipid phosphatase</fullName>
    </recommendedName>
</protein>
<feature type="transmembrane region" description="Helical" evidence="1">
    <location>
        <begin position="141"/>
        <end position="162"/>
    </location>
</feature>
<gene>
    <name evidence="2" type="ORF">H9630_10355</name>
</gene>
<dbReference type="Proteomes" id="UP000658980">
    <property type="component" value="Unassembled WGS sequence"/>
</dbReference>
<feature type="transmembrane region" description="Helical" evidence="1">
    <location>
        <begin position="97"/>
        <end position="121"/>
    </location>
</feature>
<evidence type="ECO:0000313" key="3">
    <source>
        <dbReference type="Proteomes" id="UP000658980"/>
    </source>
</evidence>
<keyword evidence="3" id="KW-1185">Reference proteome</keyword>